<keyword evidence="2" id="KW-1185">Reference proteome</keyword>
<protein>
    <submittedName>
        <fullName evidence="1">Allantoinase</fullName>
    </submittedName>
</protein>
<dbReference type="Proteomes" id="UP001060215">
    <property type="component" value="Chromosome 1"/>
</dbReference>
<feature type="non-terminal residue" evidence="1">
    <location>
        <position position="1"/>
    </location>
</feature>
<accession>A0ACC0IXP2</accession>
<name>A0ACC0IXP2_9ERIC</name>
<dbReference type="EMBL" id="CM045758">
    <property type="protein sequence ID" value="KAI8030692.1"/>
    <property type="molecule type" value="Genomic_DNA"/>
</dbReference>
<sequence length="164" mass="19069">SLLEKHRIQLNRCHCSFPSNLQRGHLKCITKINRFAPIANAKKIRRGTYLISNNVELEHKFPLVHVQDAVYHLEIIGQCYKHEHLDDPRRTEWQGFPSGTKAATWEITNSLIMGWLIHSMVPEIGEDYLSMDTAQDIWEAVATTYSRKGNFSKAFELCRSIEWM</sequence>
<comment type="caution">
    <text evidence="1">The sequence shown here is derived from an EMBL/GenBank/DDBJ whole genome shotgun (WGS) entry which is preliminary data.</text>
</comment>
<reference evidence="1 2" key="1">
    <citation type="journal article" date="2022" name="Plant J.">
        <title>Chromosome-level genome of Camellia lanceoleosa provides a valuable resource for understanding genome evolution and self-incompatibility.</title>
        <authorList>
            <person name="Gong W."/>
            <person name="Xiao S."/>
            <person name="Wang L."/>
            <person name="Liao Z."/>
            <person name="Chang Y."/>
            <person name="Mo W."/>
            <person name="Hu G."/>
            <person name="Li W."/>
            <person name="Zhao G."/>
            <person name="Zhu H."/>
            <person name="Hu X."/>
            <person name="Ji K."/>
            <person name="Xiang X."/>
            <person name="Song Q."/>
            <person name="Yuan D."/>
            <person name="Jin S."/>
            <person name="Zhang L."/>
        </authorList>
    </citation>
    <scope>NUCLEOTIDE SEQUENCE [LARGE SCALE GENOMIC DNA]</scope>
    <source>
        <strain evidence="1">SQ_2022a</strain>
    </source>
</reference>
<proteinExistence type="predicted"/>
<evidence type="ECO:0000313" key="1">
    <source>
        <dbReference type="EMBL" id="KAI8030692.1"/>
    </source>
</evidence>
<organism evidence="1 2">
    <name type="scientific">Camellia lanceoleosa</name>
    <dbReference type="NCBI Taxonomy" id="1840588"/>
    <lineage>
        <taxon>Eukaryota</taxon>
        <taxon>Viridiplantae</taxon>
        <taxon>Streptophyta</taxon>
        <taxon>Embryophyta</taxon>
        <taxon>Tracheophyta</taxon>
        <taxon>Spermatophyta</taxon>
        <taxon>Magnoliopsida</taxon>
        <taxon>eudicotyledons</taxon>
        <taxon>Gunneridae</taxon>
        <taxon>Pentapetalae</taxon>
        <taxon>asterids</taxon>
        <taxon>Ericales</taxon>
        <taxon>Theaceae</taxon>
        <taxon>Camellia</taxon>
    </lineage>
</organism>
<evidence type="ECO:0000313" key="2">
    <source>
        <dbReference type="Proteomes" id="UP001060215"/>
    </source>
</evidence>
<feature type="non-terminal residue" evidence="1">
    <location>
        <position position="164"/>
    </location>
</feature>
<gene>
    <name evidence="1" type="ORF">LOK49_LG01G02960</name>
</gene>